<feature type="transmembrane region" description="Helical" evidence="1">
    <location>
        <begin position="6"/>
        <end position="30"/>
    </location>
</feature>
<keyword evidence="1" id="KW-0812">Transmembrane</keyword>
<dbReference type="AlphaFoldDB" id="A0A379XLS5"/>
<evidence type="ECO:0000313" key="3">
    <source>
        <dbReference type="Proteomes" id="UP000254220"/>
    </source>
</evidence>
<reference evidence="2 3" key="1">
    <citation type="submission" date="2018-06" db="EMBL/GenBank/DDBJ databases">
        <authorList>
            <consortium name="Pathogen Informatics"/>
            <person name="Doyle S."/>
        </authorList>
    </citation>
    <scope>NUCLEOTIDE SEQUENCE [LARGE SCALE GENOMIC DNA]</scope>
    <source>
        <strain evidence="2 3">NCTC12420</strain>
    </source>
</reference>
<dbReference type="Proteomes" id="UP000254220">
    <property type="component" value="Unassembled WGS sequence"/>
</dbReference>
<organism evidence="2 3">
    <name type="scientific">Salmonella enterica subsp. indica</name>
    <dbReference type="NCBI Taxonomy" id="59207"/>
    <lineage>
        <taxon>Bacteria</taxon>
        <taxon>Pseudomonadati</taxon>
        <taxon>Pseudomonadota</taxon>
        <taxon>Gammaproteobacteria</taxon>
        <taxon>Enterobacterales</taxon>
        <taxon>Enterobacteriaceae</taxon>
        <taxon>Salmonella</taxon>
    </lineage>
</organism>
<sequence length="454" mass="51634">MFMNSGGFIVVILCLYVIPAVMVGLLLFFLIQFPRGRATDKAALIMLGMLLVTAIIFANLSTNKVEITPELRDSIRNIDDFKFSEFTPEKLPDLDRIFKSKSQPQQYDAYLQAIYNNDSPKELYQYFVQQLGSPLKNRQGSWDYSSNKSKSYDIPFFQAIQAKNLTALQVFIDAIQNVSPEERKQAKDIVDAVPSDWLELRLVFYPQVSRHIASDSELKQADLILSAFPELAITKEGVSIIDLTILSADVRAMKLFAKYSHPSSAALTAAGYVLTGETNKIIDVLHVQPSLLNEEIATREYYSSVTLLSYITRFGKEDIVRKVYSMISRQDGELYNNSDTILFHATERIHDILSKGSKENEQESVAIFSFILNSLAHESVNISNKQLWEIVTKKFYIDNLYYGPKVERFNDEAIKAICTSPFGPRFLHYVNNLDKPDNDHKIKISIAAIRRNCQ</sequence>
<feature type="transmembrane region" description="Helical" evidence="1">
    <location>
        <begin position="42"/>
        <end position="60"/>
    </location>
</feature>
<proteinExistence type="predicted"/>
<evidence type="ECO:0000256" key="1">
    <source>
        <dbReference type="SAM" id="Phobius"/>
    </source>
</evidence>
<keyword evidence="1" id="KW-0472">Membrane</keyword>
<evidence type="ECO:0000313" key="2">
    <source>
        <dbReference type="EMBL" id="SUI01453.1"/>
    </source>
</evidence>
<keyword evidence="1" id="KW-1133">Transmembrane helix</keyword>
<dbReference type="EMBL" id="UGYB01000001">
    <property type="protein sequence ID" value="SUI01453.1"/>
    <property type="molecule type" value="Genomic_DNA"/>
</dbReference>
<name>A0A379XLS5_SALER</name>
<dbReference type="RefSeq" id="WP_079775921.1">
    <property type="nucleotide sequence ID" value="NZ_DADWZK010000009.1"/>
</dbReference>
<accession>A0A379XLS5</accession>
<protein>
    <submittedName>
        <fullName evidence="2">Uncharacterized protein</fullName>
    </submittedName>
</protein>
<gene>
    <name evidence="2" type="ORF">NCTC12420_01152</name>
</gene>